<evidence type="ECO:0000259" key="2">
    <source>
        <dbReference type="PROSITE" id="PS50802"/>
    </source>
</evidence>
<feature type="compositionally biased region" description="Low complexity" evidence="1">
    <location>
        <begin position="326"/>
        <end position="336"/>
    </location>
</feature>
<comment type="caution">
    <text evidence="3">The sequence shown here is derived from an EMBL/GenBank/DDBJ whole genome shotgun (WGS) entry which is preliminary data.</text>
</comment>
<dbReference type="GO" id="GO:0004843">
    <property type="term" value="F:cysteine-type deubiquitinase activity"/>
    <property type="evidence" value="ECO:0007669"/>
    <property type="project" value="TreeGrafter"/>
</dbReference>
<feature type="region of interest" description="Disordered" evidence="1">
    <location>
        <begin position="1"/>
        <end position="152"/>
    </location>
</feature>
<evidence type="ECO:0000313" key="3">
    <source>
        <dbReference type="EMBL" id="KKY18423.1"/>
    </source>
</evidence>
<proteinExistence type="predicted"/>
<feature type="compositionally biased region" description="Basic residues" evidence="1">
    <location>
        <begin position="120"/>
        <end position="133"/>
    </location>
</feature>
<organism evidence="3 4">
    <name type="scientific">Phaeomoniella chlamydospora</name>
    <name type="common">Phaeoacremonium chlamydosporum</name>
    <dbReference type="NCBI Taxonomy" id="158046"/>
    <lineage>
        <taxon>Eukaryota</taxon>
        <taxon>Fungi</taxon>
        <taxon>Dikarya</taxon>
        <taxon>Ascomycota</taxon>
        <taxon>Pezizomycotina</taxon>
        <taxon>Eurotiomycetes</taxon>
        <taxon>Chaetothyriomycetidae</taxon>
        <taxon>Phaeomoniellales</taxon>
        <taxon>Phaeomoniellaceae</taxon>
        <taxon>Phaeomoniella</taxon>
    </lineage>
</organism>
<dbReference type="OrthoDB" id="415023at2759"/>
<dbReference type="InterPro" id="IPR038765">
    <property type="entry name" value="Papain-like_cys_pep_sf"/>
</dbReference>
<dbReference type="AlphaFoldDB" id="A0A0G2G3M4"/>
<feature type="compositionally biased region" description="Basic residues" evidence="1">
    <location>
        <begin position="20"/>
        <end position="32"/>
    </location>
</feature>
<name>A0A0G2G3M4_PHACM</name>
<protein>
    <submittedName>
        <fullName evidence="3">Putative otu domain-containing protein 6b</fullName>
    </submittedName>
</protein>
<dbReference type="GO" id="GO:0016579">
    <property type="term" value="P:protein deubiquitination"/>
    <property type="evidence" value="ECO:0007669"/>
    <property type="project" value="TreeGrafter"/>
</dbReference>
<dbReference type="Gene3D" id="3.90.70.80">
    <property type="match status" value="1"/>
</dbReference>
<feature type="compositionally biased region" description="Basic and acidic residues" evidence="1">
    <location>
        <begin position="87"/>
        <end position="99"/>
    </location>
</feature>
<keyword evidence="4" id="KW-1185">Reference proteome</keyword>
<dbReference type="SUPFAM" id="SSF54001">
    <property type="entry name" value="Cysteine proteinases"/>
    <property type="match status" value="1"/>
</dbReference>
<reference evidence="3 4" key="2">
    <citation type="submission" date="2015-05" db="EMBL/GenBank/DDBJ databases">
        <authorList>
            <person name="Morales-Cruz A."/>
            <person name="Amrine K.C."/>
            <person name="Cantu D."/>
        </authorList>
    </citation>
    <scope>NUCLEOTIDE SEQUENCE [LARGE SCALE GENOMIC DNA]</scope>
    <source>
        <strain evidence="3">UCRPC4</strain>
    </source>
</reference>
<dbReference type="PANTHER" id="PTHR12419:SF10">
    <property type="entry name" value="DEUBIQUITINASE OTUD6B"/>
    <property type="match status" value="1"/>
</dbReference>
<feature type="domain" description="OTU" evidence="2">
    <location>
        <begin position="172"/>
        <end position="328"/>
    </location>
</feature>
<feature type="region of interest" description="Disordered" evidence="1">
    <location>
        <begin position="323"/>
        <end position="347"/>
    </location>
</feature>
<feature type="compositionally biased region" description="Polar residues" evidence="1">
    <location>
        <begin position="141"/>
        <end position="152"/>
    </location>
</feature>
<accession>A0A0G2G3M4</accession>
<feature type="compositionally biased region" description="Low complexity" evidence="1">
    <location>
        <begin position="107"/>
        <end position="118"/>
    </location>
</feature>
<dbReference type="Pfam" id="PF02338">
    <property type="entry name" value="OTU"/>
    <property type="match status" value="1"/>
</dbReference>
<dbReference type="EMBL" id="LCWF01000122">
    <property type="protein sequence ID" value="KKY18423.1"/>
    <property type="molecule type" value="Genomic_DNA"/>
</dbReference>
<dbReference type="InterPro" id="IPR049771">
    <property type="entry name" value="OTU2-like_OTU"/>
</dbReference>
<gene>
    <name evidence="3" type="ORF">UCRPC4_g04959</name>
</gene>
<feature type="compositionally biased region" description="Basic and acidic residues" evidence="1">
    <location>
        <begin position="1"/>
        <end position="16"/>
    </location>
</feature>
<reference evidence="3 4" key="1">
    <citation type="submission" date="2015-05" db="EMBL/GenBank/DDBJ databases">
        <title>Distinctive expansion of gene families associated with plant cell wall degradation and secondary metabolism in the genomes of grapevine trunk pathogens.</title>
        <authorList>
            <person name="Lawrence D.P."/>
            <person name="Travadon R."/>
            <person name="Rolshausen P.E."/>
            <person name="Baumgartner K."/>
        </authorList>
    </citation>
    <scope>NUCLEOTIDE SEQUENCE [LARGE SCALE GENOMIC DNA]</scope>
    <source>
        <strain evidence="3">UCRPC4</strain>
    </source>
</reference>
<dbReference type="PANTHER" id="PTHR12419">
    <property type="entry name" value="OTU DOMAIN CONTAINING PROTEIN"/>
    <property type="match status" value="1"/>
</dbReference>
<feature type="compositionally biased region" description="Basic and acidic residues" evidence="1">
    <location>
        <begin position="33"/>
        <end position="52"/>
    </location>
</feature>
<dbReference type="InterPro" id="IPR003323">
    <property type="entry name" value="OTU_dom"/>
</dbReference>
<dbReference type="InterPro" id="IPR050704">
    <property type="entry name" value="Peptidase_C85-like"/>
</dbReference>
<feature type="compositionally biased region" description="Basic residues" evidence="1">
    <location>
        <begin position="337"/>
        <end position="347"/>
    </location>
</feature>
<evidence type="ECO:0000313" key="4">
    <source>
        <dbReference type="Proteomes" id="UP000053317"/>
    </source>
</evidence>
<evidence type="ECO:0000256" key="1">
    <source>
        <dbReference type="SAM" id="MobiDB-lite"/>
    </source>
</evidence>
<sequence>MEELLSRHRKELRDLQSRITQKKKSATKKTRRGVNDECERLERELREKHRLEIGGLEGGDTVNGENGDREEEVDLDKLRIDDDEEEKVSKESVVTKDEAESTATAKPTTTEPQNETPTGKSKKPNRQKARLARRAAEVAEQSLQASLEASQLPDTRALEQERMNRKLSSLGLTENQIRSDGHCMYSAVAWAISLSPSPSSQNPTYQTIRSNTASYISSHPEAYLPFLSDPSESLESYTNKIANTAEWGGELELSAIANWSGRKIHVVQAEGIDRVFEPEFATPGKIPQGHIPRNHNDNPEGNENTDIWLAYYRKSFGLGEHYNALSSTSTSSTSSSSRKRRGDGKVN</sequence>
<feature type="region of interest" description="Disordered" evidence="1">
    <location>
        <begin position="283"/>
        <end position="302"/>
    </location>
</feature>
<dbReference type="Proteomes" id="UP000053317">
    <property type="component" value="Unassembled WGS sequence"/>
</dbReference>
<dbReference type="CDD" id="cd22762">
    <property type="entry name" value="OTU_fungi_OTU2-like"/>
    <property type="match status" value="1"/>
</dbReference>
<dbReference type="PROSITE" id="PS50802">
    <property type="entry name" value="OTU"/>
    <property type="match status" value="1"/>
</dbReference>